<dbReference type="CDD" id="cd03801">
    <property type="entry name" value="GT4_PimA-like"/>
    <property type="match status" value="1"/>
</dbReference>
<gene>
    <name evidence="2" type="ORF">ENJ96_00005</name>
</gene>
<feature type="domain" description="Glycosyltransferase subfamily 4-like N-terminal" evidence="1">
    <location>
        <begin position="15"/>
        <end position="172"/>
    </location>
</feature>
<dbReference type="Proteomes" id="UP000886101">
    <property type="component" value="Unassembled WGS sequence"/>
</dbReference>
<dbReference type="Gene3D" id="3.40.50.2000">
    <property type="entry name" value="Glycogen Phosphorylase B"/>
    <property type="match status" value="2"/>
</dbReference>
<accession>A0A7V5NXW1</accession>
<organism evidence="2">
    <name type="scientific">Thermodesulfatator atlanticus</name>
    <dbReference type="NCBI Taxonomy" id="501497"/>
    <lineage>
        <taxon>Bacteria</taxon>
        <taxon>Pseudomonadati</taxon>
        <taxon>Thermodesulfobacteriota</taxon>
        <taxon>Thermodesulfobacteria</taxon>
        <taxon>Thermodesulfobacteriales</taxon>
        <taxon>Thermodesulfatatoraceae</taxon>
        <taxon>Thermodesulfatator</taxon>
    </lineage>
</organism>
<dbReference type="Pfam" id="PF13692">
    <property type="entry name" value="Glyco_trans_1_4"/>
    <property type="match status" value="1"/>
</dbReference>
<sequence length="340" mass="38532">MKIALVRPKVGFGLGGAENYTAWVACELARAGHEVCVVADRCEAPGVRHLRAPICGRGSLIKTLSFFLNARRVLSHERFDVVYATGRFFPADWVRVSDPLHIVWLNRGYDRPPLLWPLRPRHRLLLWLEKKSLEQARRVIVNSKMVFNELAKHYPLAAKKTRVIYNGVDFARFNPSVRRFRTVVRKELGLSGEDRVLLFAGSDWRRKGLPLLLSVLEELPEDFKLLVAGGKKLGKKGRVYYLGKVKEMERLYGAADLLVLPTRYDPFANVVLEALACGLPVITTPENGAAELIREGVTGYVLSRSEFCLLNLFSFITSPEKCFGSVKNFSWKNHLRQLLS</sequence>
<dbReference type="InterPro" id="IPR028098">
    <property type="entry name" value="Glyco_trans_4-like_N"/>
</dbReference>
<dbReference type="GO" id="GO:0016757">
    <property type="term" value="F:glycosyltransferase activity"/>
    <property type="evidence" value="ECO:0007669"/>
    <property type="project" value="UniProtKB-ARBA"/>
</dbReference>
<reference evidence="2" key="1">
    <citation type="journal article" date="2020" name="mSystems">
        <title>Genome- and Community-Level Interaction Insights into Carbon Utilization and Element Cycling Functions of Hydrothermarchaeota in Hydrothermal Sediment.</title>
        <authorList>
            <person name="Zhou Z."/>
            <person name="Liu Y."/>
            <person name="Xu W."/>
            <person name="Pan J."/>
            <person name="Luo Z.H."/>
            <person name="Li M."/>
        </authorList>
    </citation>
    <scope>NUCLEOTIDE SEQUENCE [LARGE SCALE GENOMIC DNA]</scope>
    <source>
        <strain evidence="2">HyVt-533</strain>
    </source>
</reference>
<dbReference type="Pfam" id="PF13439">
    <property type="entry name" value="Glyco_transf_4"/>
    <property type="match status" value="1"/>
</dbReference>
<dbReference type="PANTHER" id="PTHR12526:SF623">
    <property type="entry name" value="WABG"/>
    <property type="match status" value="1"/>
</dbReference>
<proteinExistence type="predicted"/>
<dbReference type="SUPFAM" id="SSF53756">
    <property type="entry name" value="UDP-Glycosyltransferase/glycogen phosphorylase"/>
    <property type="match status" value="1"/>
</dbReference>
<dbReference type="EMBL" id="DROK01000001">
    <property type="protein sequence ID" value="HHI96220.1"/>
    <property type="molecule type" value="Genomic_DNA"/>
</dbReference>
<evidence type="ECO:0000259" key="1">
    <source>
        <dbReference type="Pfam" id="PF13439"/>
    </source>
</evidence>
<comment type="caution">
    <text evidence="2">The sequence shown here is derived from an EMBL/GenBank/DDBJ whole genome shotgun (WGS) entry which is preliminary data.</text>
</comment>
<dbReference type="AlphaFoldDB" id="A0A7V5NXW1"/>
<name>A0A7V5NXW1_9BACT</name>
<dbReference type="PANTHER" id="PTHR12526">
    <property type="entry name" value="GLYCOSYLTRANSFERASE"/>
    <property type="match status" value="1"/>
</dbReference>
<protein>
    <submittedName>
        <fullName evidence="2">Glycosyltransferase family 1 protein</fullName>
    </submittedName>
</protein>
<evidence type="ECO:0000313" key="2">
    <source>
        <dbReference type="EMBL" id="HHI96220.1"/>
    </source>
</evidence>